<organism evidence="1 2">
    <name type="scientific">Streptomyces chilikensis</name>
    <dbReference type="NCBI Taxonomy" id="1194079"/>
    <lineage>
        <taxon>Bacteria</taxon>
        <taxon>Bacillati</taxon>
        <taxon>Actinomycetota</taxon>
        <taxon>Actinomycetes</taxon>
        <taxon>Kitasatosporales</taxon>
        <taxon>Streptomycetaceae</taxon>
        <taxon>Streptomyces</taxon>
    </lineage>
</organism>
<comment type="caution">
    <text evidence="1">The sequence shown here is derived from an EMBL/GenBank/DDBJ whole genome shotgun (WGS) entry which is preliminary data.</text>
</comment>
<dbReference type="Proteomes" id="UP001551584">
    <property type="component" value="Unassembled WGS sequence"/>
</dbReference>
<reference evidence="1 2" key="1">
    <citation type="submission" date="2024-06" db="EMBL/GenBank/DDBJ databases">
        <title>The Natural Products Discovery Center: Release of the First 8490 Sequenced Strains for Exploring Actinobacteria Biosynthetic Diversity.</title>
        <authorList>
            <person name="Kalkreuter E."/>
            <person name="Kautsar S.A."/>
            <person name="Yang D."/>
            <person name="Bader C.D."/>
            <person name="Teijaro C.N."/>
            <person name="Fluegel L."/>
            <person name="Davis C.M."/>
            <person name="Simpson J.R."/>
            <person name="Lauterbach L."/>
            <person name="Steele A.D."/>
            <person name="Gui C."/>
            <person name="Meng S."/>
            <person name="Li G."/>
            <person name="Viehrig K."/>
            <person name="Ye F."/>
            <person name="Su P."/>
            <person name="Kiefer A.F."/>
            <person name="Nichols A."/>
            <person name="Cepeda A.J."/>
            <person name="Yan W."/>
            <person name="Fan B."/>
            <person name="Jiang Y."/>
            <person name="Adhikari A."/>
            <person name="Zheng C.-J."/>
            <person name="Schuster L."/>
            <person name="Cowan T.M."/>
            <person name="Smanski M.J."/>
            <person name="Chevrette M.G."/>
            <person name="De Carvalho L.P.S."/>
            <person name="Shen B."/>
        </authorList>
    </citation>
    <scope>NUCLEOTIDE SEQUENCE [LARGE SCALE GENOMIC DNA]</scope>
    <source>
        <strain evidence="1 2">NPDC048117</strain>
    </source>
</reference>
<accession>A0ABV3EJC0</accession>
<keyword evidence="2" id="KW-1185">Reference proteome</keyword>
<evidence type="ECO:0000313" key="2">
    <source>
        <dbReference type="Proteomes" id="UP001551584"/>
    </source>
</evidence>
<evidence type="ECO:0000313" key="1">
    <source>
        <dbReference type="EMBL" id="MEU9576280.1"/>
    </source>
</evidence>
<dbReference type="RefSeq" id="WP_359268392.1">
    <property type="nucleotide sequence ID" value="NZ_JBEZNA010000004.1"/>
</dbReference>
<name>A0ABV3EJC0_9ACTN</name>
<protein>
    <submittedName>
        <fullName evidence="1">Uncharacterized protein</fullName>
    </submittedName>
</protein>
<dbReference type="EMBL" id="JBEZNA010000004">
    <property type="protein sequence ID" value="MEU9576280.1"/>
    <property type="molecule type" value="Genomic_DNA"/>
</dbReference>
<gene>
    <name evidence="1" type="ORF">AB0D95_03150</name>
</gene>
<sequence>MREQQPTTRPVEGVVVTHAGTAKGCHPKHVDHPDVAAARHALGRLRPAELTAHHDITEPTAEQRDVRGYVIEPRGGGEVSVYWLEGGQAVRHDSDWHGPALDILRDQLLSEGWTVDPLTRSCLRVLARRPAGTPVGVEDQAQQPGGVHELARMRIDVTGTSGGREFHVGDMVVSHCPEEPGVVEVHMPGMGFDPWSGRPKTVQADVATLTAMVAGLVTGLATLAEQGSPGPRG</sequence>
<proteinExistence type="predicted"/>